<name>A0A7W9N1V6_9MICC</name>
<organism evidence="1 2">
    <name type="scientific">Micrococcus endophyticus</name>
    <dbReference type="NCBI Taxonomy" id="455343"/>
    <lineage>
        <taxon>Bacteria</taxon>
        <taxon>Bacillati</taxon>
        <taxon>Actinomycetota</taxon>
        <taxon>Actinomycetes</taxon>
        <taxon>Micrococcales</taxon>
        <taxon>Micrococcaceae</taxon>
        <taxon>Micrococcus</taxon>
    </lineage>
</organism>
<evidence type="ECO:0000313" key="2">
    <source>
        <dbReference type="Proteomes" id="UP000567246"/>
    </source>
</evidence>
<dbReference type="Proteomes" id="UP000567246">
    <property type="component" value="Unassembled WGS sequence"/>
</dbReference>
<keyword evidence="2" id="KW-1185">Reference proteome</keyword>
<proteinExistence type="predicted"/>
<evidence type="ECO:0000313" key="1">
    <source>
        <dbReference type="EMBL" id="MBB5849497.1"/>
    </source>
</evidence>
<protein>
    <submittedName>
        <fullName evidence="1">Uncharacterized protein</fullName>
    </submittedName>
</protein>
<gene>
    <name evidence="1" type="ORF">HDA33_002061</name>
</gene>
<comment type="caution">
    <text evidence="1">The sequence shown here is derived from an EMBL/GenBank/DDBJ whole genome shotgun (WGS) entry which is preliminary data.</text>
</comment>
<sequence>MTHLEDDRAALAAGETYLVHILETSIPPGNPEHYRITDAVEAHHAETGSWDIEAAGPDAARELLARHGR</sequence>
<dbReference type="EMBL" id="JACHMW010000001">
    <property type="protein sequence ID" value="MBB5849497.1"/>
    <property type="molecule type" value="Genomic_DNA"/>
</dbReference>
<accession>A0A7W9N1V6</accession>
<dbReference type="AlphaFoldDB" id="A0A7W9N1V6"/>
<dbReference type="RefSeq" id="WP_184173085.1">
    <property type="nucleotide sequence ID" value="NZ_BAABAG010000012.1"/>
</dbReference>
<reference evidence="1 2" key="1">
    <citation type="submission" date="2020-08" db="EMBL/GenBank/DDBJ databases">
        <title>Sequencing the genomes of 1000 actinobacteria strains.</title>
        <authorList>
            <person name="Klenk H.-P."/>
        </authorList>
    </citation>
    <scope>NUCLEOTIDE SEQUENCE [LARGE SCALE GENOMIC DNA]</scope>
    <source>
        <strain evidence="1 2">DSM 17945</strain>
    </source>
</reference>